<feature type="compositionally biased region" description="Low complexity" evidence="1">
    <location>
        <begin position="193"/>
        <end position="205"/>
    </location>
</feature>
<evidence type="ECO:0000313" key="5">
    <source>
        <dbReference type="Proteomes" id="UP000597138"/>
    </source>
</evidence>
<dbReference type="eggNOG" id="ENOG50316VG">
    <property type="taxonomic scope" value="Bacteria"/>
</dbReference>
<dbReference type="EMBL" id="JFHE01000001">
    <property type="protein sequence ID" value="KDR37480.1"/>
    <property type="molecule type" value="Genomic_DNA"/>
</dbReference>
<evidence type="ECO:0000313" key="4">
    <source>
        <dbReference type="Proteomes" id="UP000027439"/>
    </source>
</evidence>
<gene>
    <name evidence="3" type="ORF">BG57_01840</name>
    <name evidence="2" type="ORF">GCM10010985_23930</name>
</gene>
<evidence type="ECO:0000313" key="2">
    <source>
        <dbReference type="EMBL" id="GGD68697.1"/>
    </source>
</evidence>
<dbReference type="RefSeq" id="WP_035959705.1">
    <property type="nucleotide sequence ID" value="NZ_BMEG01000003.1"/>
</dbReference>
<dbReference type="Proteomes" id="UP000597138">
    <property type="component" value="Unassembled WGS sequence"/>
</dbReference>
<proteinExistence type="predicted"/>
<protein>
    <submittedName>
        <fullName evidence="3">Uncharacterized protein</fullName>
    </submittedName>
</protein>
<feature type="compositionally biased region" description="Low complexity" evidence="1">
    <location>
        <begin position="215"/>
        <end position="228"/>
    </location>
</feature>
<dbReference type="EMBL" id="BMEG01000003">
    <property type="protein sequence ID" value="GGD68697.1"/>
    <property type="molecule type" value="Genomic_DNA"/>
</dbReference>
<organism evidence="3 4">
    <name type="scientific">Caballeronia grimmiae</name>
    <dbReference type="NCBI Taxonomy" id="1071679"/>
    <lineage>
        <taxon>Bacteria</taxon>
        <taxon>Pseudomonadati</taxon>
        <taxon>Pseudomonadota</taxon>
        <taxon>Betaproteobacteria</taxon>
        <taxon>Burkholderiales</taxon>
        <taxon>Burkholderiaceae</taxon>
        <taxon>Caballeronia</taxon>
    </lineage>
</organism>
<feature type="region of interest" description="Disordered" evidence="1">
    <location>
        <begin position="340"/>
        <end position="364"/>
    </location>
</feature>
<name>A0A069P9Z1_9BURK</name>
<comment type="caution">
    <text evidence="3">The sequence shown here is derived from an EMBL/GenBank/DDBJ whole genome shotgun (WGS) entry which is preliminary data.</text>
</comment>
<keyword evidence="5" id="KW-1185">Reference proteome</keyword>
<dbReference type="AlphaFoldDB" id="A0A069P9Z1"/>
<reference evidence="2" key="4">
    <citation type="submission" date="2024-05" db="EMBL/GenBank/DDBJ databases">
        <authorList>
            <person name="Sun Q."/>
            <person name="Zhou Y."/>
        </authorList>
    </citation>
    <scope>NUCLEOTIDE SEQUENCE</scope>
    <source>
        <strain evidence="2">CGMCC 1.11013</strain>
    </source>
</reference>
<sequence>MTEPLIDIEGKLRLPALRALAGPSLMFGREWSPWRSRPIRSESEFAIAAALFRTAYVDALGLRDGNAPYRAANIWGMLTEGRIRQKMLHLMQAADAPANPAVQQPAEPVRVPLAVSAPAAASAVHDRYAFLAKPMTGAIALACAALIVWLLFGRGHHPVNEEPEGTIAAVRAIDTPKPMAASQVTVPVSVAASSDSSTSHAEASAIPSPARVEAESAPQPAATPAQARTETHIRTTRQAKAANPEAQASVSSVTVHRAKPPKAASPDHASTKPRNGASTVHEARAPSSAVSTRAQMHAPTRGAAAKPEKRASHTTVARGARRSTVGEDYAVVANPAPKVSAARRAYSGQVAQESARPRPQPPVAMNVEALYSLLQHNPTLDSNAPAPRR</sequence>
<dbReference type="STRING" id="1071679.BG57_01840"/>
<evidence type="ECO:0000313" key="3">
    <source>
        <dbReference type="EMBL" id="KDR37480.1"/>
    </source>
</evidence>
<dbReference type="OrthoDB" id="9005022at2"/>
<evidence type="ECO:0000256" key="1">
    <source>
        <dbReference type="SAM" id="MobiDB-lite"/>
    </source>
</evidence>
<feature type="region of interest" description="Disordered" evidence="1">
    <location>
        <begin position="193"/>
        <end position="322"/>
    </location>
</feature>
<accession>A0A069P9Z1</accession>
<reference evidence="2" key="1">
    <citation type="journal article" date="2014" name="Int. J. Syst. Evol. Microbiol.">
        <title>Complete genome of a new Firmicutes species belonging to the dominant human colonic microbiota ('Ruminococcus bicirculans') reveals two chromosomes and a selective capacity to utilize plant glucans.</title>
        <authorList>
            <consortium name="NISC Comparative Sequencing Program"/>
            <person name="Wegmann U."/>
            <person name="Louis P."/>
            <person name="Goesmann A."/>
            <person name="Henrissat B."/>
            <person name="Duncan S.H."/>
            <person name="Flint H.J."/>
        </authorList>
    </citation>
    <scope>NUCLEOTIDE SEQUENCE</scope>
    <source>
        <strain evidence="2">CGMCC 1.11013</strain>
    </source>
</reference>
<dbReference type="Proteomes" id="UP000027439">
    <property type="component" value="Unassembled WGS sequence"/>
</dbReference>
<reference evidence="5" key="3">
    <citation type="journal article" date="2019" name="Int. J. Syst. Evol. Microbiol.">
        <title>The Global Catalogue of Microorganisms (GCM) 10K type strain sequencing project: providing services to taxonomists for standard genome sequencing and annotation.</title>
        <authorList>
            <consortium name="The Broad Institute Genomics Platform"/>
            <consortium name="The Broad Institute Genome Sequencing Center for Infectious Disease"/>
            <person name="Wu L."/>
            <person name="Ma J."/>
        </authorList>
    </citation>
    <scope>NUCLEOTIDE SEQUENCE [LARGE SCALE GENOMIC DNA]</scope>
    <source>
        <strain evidence="5">CGMCC 1.11013</strain>
    </source>
</reference>
<reference evidence="3 4" key="2">
    <citation type="submission" date="2014-03" db="EMBL/GenBank/DDBJ databases">
        <title>Draft Genome Sequences of Four Burkholderia Strains.</title>
        <authorList>
            <person name="Liu X.Y."/>
            <person name="Li C.X."/>
            <person name="Xu J.H."/>
        </authorList>
    </citation>
    <scope>NUCLEOTIDE SEQUENCE [LARGE SCALE GENOMIC DNA]</scope>
    <source>
        <strain evidence="3 4">R27</strain>
    </source>
</reference>